<dbReference type="GO" id="GO:0051539">
    <property type="term" value="F:4 iron, 4 sulfur cluster binding"/>
    <property type="evidence" value="ECO:0007669"/>
    <property type="project" value="UniProtKB-KW"/>
</dbReference>
<evidence type="ECO:0000256" key="8">
    <source>
        <dbReference type="ARBA" id="ARBA00022723"/>
    </source>
</evidence>
<dbReference type="Pfam" id="PF01077">
    <property type="entry name" value="NIR_SIR"/>
    <property type="match status" value="1"/>
</dbReference>
<feature type="binding site" evidence="16">
    <location>
        <position position="681"/>
    </location>
    <ligand>
        <name>[4Fe-4S] cluster</name>
        <dbReference type="ChEBI" id="CHEBI:49883"/>
    </ligand>
</feature>
<feature type="binding site" description="axial binding residue" evidence="16">
    <location>
        <position position="681"/>
    </location>
    <ligand>
        <name>siroheme</name>
        <dbReference type="ChEBI" id="CHEBI:60052"/>
    </ligand>
    <ligandPart>
        <name>Fe</name>
        <dbReference type="ChEBI" id="CHEBI:18248"/>
    </ligandPart>
</feature>
<dbReference type="InterPro" id="IPR041575">
    <property type="entry name" value="Rubredoxin_C"/>
</dbReference>
<evidence type="ECO:0000313" key="22">
    <source>
        <dbReference type="EMBL" id="GAV21130.1"/>
    </source>
</evidence>
<dbReference type="PIRSF" id="PIRSF037149">
    <property type="entry name" value="NirB"/>
    <property type="match status" value="1"/>
</dbReference>
<feature type="binding site" evidence="16">
    <location>
        <position position="677"/>
    </location>
    <ligand>
        <name>[4Fe-4S] cluster</name>
        <dbReference type="ChEBI" id="CHEBI:49883"/>
    </ligand>
</feature>
<evidence type="ECO:0000259" key="18">
    <source>
        <dbReference type="Pfam" id="PF03460"/>
    </source>
</evidence>
<dbReference type="PRINTS" id="PR00397">
    <property type="entry name" value="SIROHAEM"/>
</dbReference>
<dbReference type="PRINTS" id="PR00368">
    <property type="entry name" value="FADPNR"/>
</dbReference>
<dbReference type="InterPro" id="IPR005117">
    <property type="entry name" value="NiRdtase/SiRdtase_haem-b_fer"/>
</dbReference>
<sequence>MKKKLVMIGNGMAGVRAIEEILKANPDMFEITIFGAEKYPNYNRIMLSPVLAGDTTVEDIILNEEQWYADNNITLHMGKRIKEIQRGYKKVIAEDGTEAEYDNLIIATGSNPFIIPIPGYEKEGVMGFRDIDDCDAMFEAAKKYNKAAVIGGGLLGLEAAKGLMHLGMEATVIHDQATLMNMQLDSVAGEMLRADLEGQGMKFKVSTLTTEITGEERVEGLKFKDGSSLDCDLLVMAAGIRPNMGLASESGIYCNRGIVVNDYMQTVTDPSIYSVGECAEHRGIAYGLVAPLFEQAKILAYQITGQGLKSYAGSEVSTKLKISGVDVFSAGDFMGGPGADIIELMDKVGGVYKKIVLEDDRIKGVVMFGDTGDGPTFFQWMQDGKDVSELRSTLLFSASGLGDSGHSGIDQATAMADDTIVCGCNGVSKKDVVDAIVKEGLTTRKEVTACTKAAGSCGGCAGLIDQILVSTLGTAFVESEHEPICGCTELNHEQVKEQIRNKKLTMVREVMSVLDWKEEGCQVCRPALNYYIGMIWPEDSEDDRTSRIANEKMHANIQKDGTYSVIPRVYGGDTDADTLIRMGQVAKKYDVKTIKITGGQRIGLYGIKKDDLASVWRDLDMPCGYAYGKALRTVKTCVGSEWCRFGTQDSTSLGIHLEKQLDRIWFPAKVKLAVSGCPRNCAEATIKDFGIIGVDGGWEIQTGGNGGVHVEATELLCLVETADEVEQIAKAYLQHYRETGRHNERCAPWQRRVGLESIKALVVDDLESRKTLAERLDIYLAGQARDPWLERIADDAAMPEQKVFNEYRTIEIKEIH</sequence>
<evidence type="ECO:0000259" key="20">
    <source>
        <dbReference type="Pfam" id="PF07992"/>
    </source>
</evidence>
<dbReference type="PROSITE" id="PS00365">
    <property type="entry name" value="NIR_SIR"/>
    <property type="match status" value="1"/>
</dbReference>
<feature type="domain" description="Nitrite/Sulfite reductase ferredoxin-like" evidence="18">
    <location>
        <begin position="558"/>
        <end position="620"/>
    </location>
</feature>
<dbReference type="CDD" id="cd19944">
    <property type="entry name" value="NirB_Fer2_BFD-like_2"/>
    <property type="match status" value="1"/>
</dbReference>
<comment type="cofactor">
    <cofactor evidence="1 15">
        <name>FAD</name>
        <dbReference type="ChEBI" id="CHEBI:57692"/>
    </cofactor>
</comment>
<dbReference type="FunFam" id="3.50.50.60:FF:000033">
    <property type="entry name" value="Nitrite reductase [NAD(P)H], large subunit"/>
    <property type="match status" value="1"/>
</dbReference>
<feature type="domain" description="Nitrite/sulphite reductase 4Fe-4S" evidence="17">
    <location>
        <begin position="628"/>
        <end position="767"/>
    </location>
</feature>
<dbReference type="SUPFAM" id="SSF51905">
    <property type="entry name" value="FAD/NAD(P)-binding domain"/>
    <property type="match status" value="2"/>
</dbReference>
<dbReference type="InterPro" id="IPR016156">
    <property type="entry name" value="FAD/NAD-linked_Rdtase_dimer_sf"/>
</dbReference>
<comment type="cofactor">
    <cofactor evidence="16">
        <name>[4Fe-4S] cluster</name>
        <dbReference type="ChEBI" id="CHEBI:49883"/>
    </cofactor>
    <text evidence="16">Binds 1 [4Fe-4S] cluster per subunit.</text>
</comment>
<evidence type="ECO:0000256" key="15">
    <source>
        <dbReference type="PIRNR" id="PIRNR037149"/>
    </source>
</evidence>
<dbReference type="OrthoDB" id="9768666at2"/>
<keyword evidence="9 15" id="KW-0274">FAD</keyword>
<dbReference type="GO" id="GO:0050660">
    <property type="term" value="F:flavin adenine dinucleotide binding"/>
    <property type="evidence" value="ECO:0007669"/>
    <property type="project" value="UniProtKB-UniRule"/>
</dbReference>
<dbReference type="STRING" id="1921010.MMIC_P2110"/>
<accession>A0A1L8CQD0</accession>
<dbReference type="EMBL" id="BDFD01000021">
    <property type="protein sequence ID" value="GAV21130.1"/>
    <property type="molecule type" value="Genomic_DNA"/>
</dbReference>
<evidence type="ECO:0000256" key="9">
    <source>
        <dbReference type="ARBA" id="ARBA00022827"/>
    </source>
</evidence>
<feature type="domain" description="NADH-rubredoxin oxidoreductase C-terminal" evidence="21">
    <location>
        <begin position="317"/>
        <end position="383"/>
    </location>
</feature>
<evidence type="ECO:0000256" key="5">
    <source>
        <dbReference type="ARBA" id="ARBA00022617"/>
    </source>
</evidence>
<comment type="similarity">
    <text evidence="3">Belongs to the nitrite and sulfite reductase 4Fe-4S domain family.</text>
</comment>
<dbReference type="Gene3D" id="1.10.10.1100">
    <property type="entry name" value="BFD-like [2Fe-2S]-binding domain"/>
    <property type="match status" value="1"/>
</dbReference>
<evidence type="ECO:0000313" key="23">
    <source>
        <dbReference type="Proteomes" id="UP000231632"/>
    </source>
</evidence>
<dbReference type="SUPFAM" id="SSF56014">
    <property type="entry name" value="Nitrite and sulphite reductase 4Fe-4S domain-like"/>
    <property type="match status" value="1"/>
</dbReference>
<evidence type="ECO:0000256" key="11">
    <source>
        <dbReference type="ARBA" id="ARBA00023004"/>
    </source>
</evidence>
<dbReference type="Pfam" id="PF04324">
    <property type="entry name" value="Fer2_BFD"/>
    <property type="match status" value="2"/>
</dbReference>
<dbReference type="InterPro" id="IPR036136">
    <property type="entry name" value="Nit/Sulf_reduc_fer-like_dom_sf"/>
</dbReference>
<dbReference type="AlphaFoldDB" id="A0A1L8CQD0"/>
<proteinExistence type="inferred from homology"/>
<dbReference type="Gene3D" id="3.30.390.30">
    <property type="match status" value="1"/>
</dbReference>
<dbReference type="Pfam" id="PF07992">
    <property type="entry name" value="Pyr_redox_2"/>
    <property type="match status" value="1"/>
</dbReference>
<evidence type="ECO:0000256" key="1">
    <source>
        <dbReference type="ARBA" id="ARBA00001974"/>
    </source>
</evidence>
<feature type="domain" description="FAD/NAD(P)-binding" evidence="20">
    <location>
        <begin position="4"/>
        <end position="281"/>
    </location>
</feature>
<dbReference type="GO" id="GO:0046872">
    <property type="term" value="F:metal ion binding"/>
    <property type="evidence" value="ECO:0007669"/>
    <property type="project" value="UniProtKB-KW"/>
</dbReference>
<feature type="binding site" evidence="16">
    <location>
        <position position="637"/>
    </location>
    <ligand>
        <name>[4Fe-4S] cluster</name>
        <dbReference type="ChEBI" id="CHEBI:49883"/>
    </ligand>
</feature>
<evidence type="ECO:0000256" key="6">
    <source>
        <dbReference type="ARBA" id="ARBA00022630"/>
    </source>
</evidence>
<dbReference type="GO" id="GO:0106316">
    <property type="term" value="F:nitrite reductase (NADH) activity"/>
    <property type="evidence" value="ECO:0007669"/>
    <property type="project" value="UniProtKB-EC"/>
</dbReference>
<evidence type="ECO:0000256" key="7">
    <source>
        <dbReference type="ARBA" id="ARBA00022714"/>
    </source>
</evidence>
<dbReference type="InterPro" id="IPR007419">
    <property type="entry name" value="BFD-like_2Fe2S-bd_dom"/>
</dbReference>
<evidence type="ECO:0000256" key="13">
    <source>
        <dbReference type="ARBA" id="ARBA00023063"/>
    </source>
</evidence>
<evidence type="ECO:0000256" key="12">
    <source>
        <dbReference type="ARBA" id="ARBA00023014"/>
    </source>
</evidence>
<dbReference type="EC" id="1.7.1.15" evidence="22"/>
<dbReference type="InterPro" id="IPR036188">
    <property type="entry name" value="FAD/NAD-bd_sf"/>
</dbReference>
<dbReference type="InterPro" id="IPR012744">
    <property type="entry name" value="Nitri_red_NirB"/>
</dbReference>
<evidence type="ECO:0000256" key="2">
    <source>
        <dbReference type="ARBA" id="ARBA00005096"/>
    </source>
</evidence>
<evidence type="ECO:0000256" key="16">
    <source>
        <dbReference type="PIRSR" id="PIRSR037149-1"/>
    </source>
</evidence>
<keyword evidence="13 15" id="KW-0534">Nitrate assimilation</keyword>
<evidence type="ECO:0000259" key="17">
    <source>
        <dbReference type="Pfam" id="PF01077"/>
    </source>
</evidence>
<keyword evidence="8 16" id="KW-0479">Metal-binding</keyword>
<keyword evidence="12 16" id="KW-0411">Iron-sulfur</keyword>
<evidence type="ECO:0000256" key="4">
    <source>
        <dbReference type="ARBA" id="ARBA00022485"/>
    </source>
</evidence>
<organism evidence="22 23">
    <name type="scientific">Mariprofundus micogutta</name>
    <dbReference type="NCBI Taxonomy" id="1921010"/>
    <lineage>
        <taxon>Bacteria</taxon>
        <taxon>Pseudomonadati</taxon>
        <taxon>Pseudomonadota</taxon>
        <taxon>Candidatius Mariprofundia</taxon>
        <taxon>Mariprofundales</taxon>
        <taxon>Mariprofundaceae</taxon>
        <taxon>Mariprofundus</taxon>
    </lineage>
</organism>
<feature type="binding site" evidence="16">
    <location>
        <position position="643"/>
    </location>
    <ligand>
        <name>[4Fe-4S] cluster</name>
        <dbReference type="ChEBI" id="CHEBI:49883"/>
    </ligand>
</feature>
<comment type="cofactor">
    <cofactor evidence="16">
        <name>siroheme</name>
        <dbReference type="ChEBI" id="CHEBI:60052"/>
    </cofactor>
    <text evidence="16">Binds 1 siroheme per subunit.</text>
</comment>
<dbReference type="NCBIfam" id="TIGR02374">
    <property type="entry name" value="nitri_red_nirB"/>
    <property type="match status" value="1"/>
</dbReference>
<protein>
    <submittedName>
        <fullName evidence="22">Nitrite reductase (NADH) large subunit</fullName>
        <ecNumber evidence="22">1.7.1.15</ecNumber>
    </submittedName>
</protein>
<evidence type="ECO:0000259" key="21">
    <source>
        <dbReference type="Pfam" id="PF18267"/>
    </source>
</evidence>
<dbReference type="InterPro" id="IPR023753">
    <property type="entry name" value="FAD/NAD-binding_dom"/>
</dbReference>
<dbReference type="SUPFAM" id="SSF55124">
    <property type="entry name" value="Nitrite/Sulfite reductase N-terminal domain-like"/>
    <property type="match status" value="1"/>
</dbReference>
<dbReference type="GO" id="GO:0020037">
    <property type="term" value="F:heme binding"/>
    <property type="evidence" value="ECO:0007669"/>
    <property type="project" value="InterPro"/>
</dbReference>
<dbReference type="InterPro" id="IPR006067">
    <property type="entry name" value="NO2/SO3_Rdtase_4Fe4S_dom"/>
</dbReference>
<dbReference type="InterPro" id="IPR006066">
    <property type="entry name" value="NO2/SO3_Rdtase_FeS/sirohaem_BS"/>
</dbReference>
<dbReference type="PRINTS" id="PR00411">
    <property type="entry name" value="PNDRDTASEI"/>
</dbReference>
<keyword evidence="11 16" id="KW-0408">Iron</keyword>
<gene>
    <name evidence="22" type="ORF">MMIC_P2110</name>
</gene>
<keyword evidence="5 16" id="KW-0349">Heme</keyword>
<feature type="domain" description="BFD-like [2Fe-2S]-binding" evidence="19">
    <location>
        <begin position="420"/>
        <end position="468"/>
    </location>
</feature>
<dbReference type="RefSeq" id="WP_072660434.1">
    <property type="nucleotide sequence ID" value="NZ_BDFD01000021.1"/>
</dbReference>
<dbReference type="GO" id="GO:0042128">
    <property type="term" value="P:nitrate assimilation"/>
    <property type="evidence" value="ECO:0007669"/>
    <property type="project" value="UniProtKB-UniRule"/>
</dbReference>
<keyword evidence="23" id="KW-1185">Reference proteome</keyword>
<reference evidence="22 23" key="1">
    <citation type="journal article" date="2017" name="Arch. Microbiol.">
        <title>Mariprofundus micogutta sp. nov., a novel iron-oxidizing zetaproteobacterium isolated from a deep-sea hydrothermal field at the Bayonnaise knoll of the Izu-Ogasawara arc, and a description of Mariprofundales ord. nov. and Zetaproteobacteria classis nov.</title>
        <authorList>
            <person name="Makita H."/>
            <person name="Tanaka E."/>
            <person name="Mitsunobu S."/>
            <person name="Miyazaki M."/>
            <person name="Nunoura T."/>
            <person name="Uematsu K."/>
            <person name="Takaki Y."/>
            <person name="Nishi S."/>
            <person name="Shimamura S."/>
            <person name="Takai K."/>
        </authorList>
    </citation>
    <scope>NUCLEOTIDE SEQUENCE [LARGE SCALE GENOMIC DNA]</scope>
    <source>
        <strain evidence="22 23">ET2</strain>
    </source>
</reference>
<keyword evidence="6 15" id="KW-0285">Flavoprotein</keyword>
<dbReference type="Gene3D" id="3.30.413.10">
    <property type="entry name" value="Sulfite Reductase Hemoprotein, domain 1"/>
    <property type="match status" value="1"/>
</dbReference>
<dbReference type="Pfam" id="PF03460">
    <property type="entry name" value="NIR_SIR_ferr"/>
    <property type="match status" value="1"/>
</dbReference>
<dbReference type="CDD" id="cd19943">
    <property type="entry name" value="NirB_Fer2_BFD-like_1"/>
    <property type="match status" value="1"/>
</dbReference>
<dbReference type="Proteomes" id="UP000231632">
    <property type="component" value="Unassembled WGS sequence"/>
</dbReference>
<evidence type="ECO:0000256" key="14">
    <source>
        <dbReference type="ARBA" id="ARBA00034078"/>
    </source>
</evidence>
<dbReference type="PANTHER" id="PTHR43809">
    <property type="entry name" value="NITRITE REDUCTASE (NADH) LARGE SUBUNIT"/>
    <property type="match status" value="1"/>
</dbReference>
<comment type="pathway">
    <text evidence="2">Nitrogen metabolism; nitrate reduction (assimilation).</text>
</comment>
<evidence type="ECO:0000256" key="3">
    <source>
        <dbReference type="ARBA" id="ARBA00010429"/>
    </source>
</evidence>
<dbReference type="Gene3D" id="3.50.50.60">
    <property type="entry name" value="FAD/NAD(P)-binding domain"/>
    <property type="match status" value="2"/>
</dbReference>
<keyword evidence="7" id="KW-0001">2Fe-2S</keyword>
<evidence type="ECO:0000256" key="10">
    <source>
        <dbReference type="ARBA" id="ARBA00023002"/>
    </source>
</evidence>
<dbReference type="GO" id="GO:0050661">
    <property type="term" value="F:NADP binding"/>
    <property type="evidence" value="ECO:0007669"/>
    <property type="project" value="UniProtKB-UniRule"/>
</dbReference>
<keyword evidence="4 16" id="KW-0004">4Fe-4S</keyword>
<dbReference type="InterPro" id="IPR045854">
    <property type="entry name" value="NO2/SO3_Rdtase_4Fe4S_sf"/>
</dbReference>
<dbReference type="InterPro" id="IPR041854">
    <property type="entry name" value="BFD-like_2Fe2S-bd_dom_sf"/>
</dbReference>
<dbReference type="InterPro" id="IPR052034">
    <property type="entry name" value="NasD-like"/>
</dbReference>
<comment type="cofactor">
    <cofactor evidence="14">
        <name>[2Fe-2S] cluster</name>
        <dbReference type="ChEBI" id="CHEBI:190135"/>
    </cofactor>
</comment>
<dbReference type="Gene3D" id="3.90.480.20">
    <property type="match status" value="1"/>
</dbReference>
<dbReference type="Pfam" id="PF18267">
    <property type="entry name" value="Rubredoxin_C"/>
    <property type="match status" value="1"/>
</dbReference>
<comment type="caution">
    <text evidence="22">The sequence shown here is derived from an EMBL/GenBank/DDBJ whole genome shotgun (WGS) entry which is preliminary data.</text>
</comment>
<name>A0A1L8CQD0_9PROT</name>
<dbReference type="UniPathway" id="UPA00653"/>
<evidence type="ECO:0000259" key="19">
    <source>
        <dbReference type="Pfam" id="PF04324"/>
    </source>
</evidence>
<keyword evidence="10 22" id="KW-0560">Oxidoreductase</keyword>
<dbReference type="GO" id="GO:0051537">
    <property type="term" value="F:2 iron, 2 sulfur cluster binding"/>
    <property type="evidence" value="ECO:0007669"/>
    <property type="project" value="UniProtKB-KW"/>
</dbReference>
<dbReference type="PANTHER" id="PTHR43809:SF1">
    <property type="entry name" value="NITRITE REDUCTASE (NADH) LARGE SUBUNIT"/>
    <property type="match status" value="1"/>
</dbReference>
<dbReference type="InterPro" id="IPR017121">
    <property type="entry name" value="Nitrite_Rdtase_lsu"/>
</dbReference>
<feature type="domain" description="BFD-like [2Fe-2S]-binding" evidence="19">
    <location>
        <begin position="484"/>
        <end position="532"/>
    </location>
</feature>